<dbReference type="GO" id="GO:0006188">
    <property type="term" value="P:IMP biosynthetic process"/>
    <property type="evidence" value="ECO:0007669"/>
    <property type="project" value="InterPro"/>
</dbReference>
<dbReference type="InterPro" id="IPR023656">
    <property type="entry name" value="IMP_biosynth_PurP"/>
</dbReference>
<comment type="cofactor">
    <cofactor evidence="2">
        <name>Mg(2+)</name>
        <dbReference type="ChEBI" id="CHEBI:18420"/>
    </cofactor>
</comment>
<keyword evidence="7" id="KW-0067">ATP-binding</keyword>
<name>A0A1F6A8I6_9BACT</name>
<feature type="domain" description="IMP biosynthesis enzyme PurP N-terminal" evidence="10">
    <location>
        <begin position="6"/>
        <end position="131"/>
    </location>
</feature>
<dbReference type="GO" id="GO:0016879">
    <property type="term" value="F:ligase activity, forming carbon-nitrogen bonds"/>
    <property type="evidence" value="ECO:0007669"/>
    <property type="project" value="InterPro"/>
</dbReference>
<evidence type="ECO:0000256" key="6">
    <source>
        <dbReference type="ARBA" id="ARBA00022755"/>
    </source>
</evidence>
<evidence type="ECO:0000259" key="11">
    <source>
        <dbReference type="Pfam" id="PF06973"/>
    </source>
</evidence>
<dbReference type="Pfam" id="PF06973">
    <property type="entry name" value="DUF1297"/>
    <property type="match status" value="1"/>
</dbReference>
<dbReference type="EMBL" id="MFJN01000031">
    <property type="protein sequence ID" value="OGG21005.1"/>
    <property type="molecule type" value="Genomic_DNA"/>
</dbReference>
<dbReference type="Gene3D" id="3.30.1490.20">
    <property type="entry name" value="ATP-grasp fold, A domain"/>
    <property type="match status" value="1"/>
</dbReference>
<dbReference type="Proteomes" id="UP000177092">
    <property type="component" value="Unassembled WGS sequence"/>
</dbReference>
<keyword evidence="4" id="KW-0479">Metal-binding</keyword>
<comment type="caution">
    <text evidence="12">The sequence shown here is derived from an EMBL/GenBank/DDBJ whole genome shotgun (WGS) entry which is preliminary data.</text>
</comment>
<organism evidence="12 13">
    <name type="scientific">Candidatus Gottesmanbacteria bacterium RIFCSPHIGHO2_02_FULL_40_13</name>
    <dbReference type="NCBI Taxonomy" id="1798384"/>
    <lineage>
        <taxon>Bacteria</taxon>
        <taxon>Candidatus Gottesmaniibacteriota</taxon>
    </lineage>
</organism>
<dbReference type="GO" id="GO:0005524">
    <property type="term" value="F:ATP binding"/>
    <property type="evidence" value="ECO:0007669"/>
    <property type="project" value="UniProtKB-KW"/>
</dbReference>
<protein>
    <recommendedName>
        <fullName evidence="14">5-formaminoimidazole-4-carboxamide-1-(Beta)-D-ribofuranosyl 5'-monophosphate synthetase</fullName>
    </recommendedName>
</protein>
<sequence length="355" mass="40846">MNIPIITTLGGHSALEICLGAKKLDFQTLVIVEKGRENTYTKYYQNLVDDYILLDKFDKLTSNKIIQLLKSKKVIFIPHRYVQVYVDLSKFETIFEVKVYGNKYLLKYEEREGKFNQYQIMREGNIDYPLRYENPAEIDRLVLVKTKEAVRNYERAFFFAGSYREYKVKSQELIGKGSIKREDLKQAVIEEYLIGVQVNFNFFYSPLSHKVELMGTDTRRQTNIDGLLRIPAVQQIEIEHNIYPSYIESGHCAVTVKESLLEKAFDLAEKLVKASRDIVPPGIIGPFALQTVVLPGPPKEKIVVFDISLRIPGSPGSVFTPYSHYLYDKPVSIGERIALEIKKAITLKRLDEITT</sequence>
<dbReference type="InterPro" id="IPR009720">
    <property type="entry name" value="IMP_biosynth_PurP_C"/>
</dbReference>
<evidence type="ECO:0000256" key="1">
    <source>
        <dbReference type="ARBA" id="ARBA00001936"/>
    </source>
</evidence>
<dbReference type="SUPFAM" id="SSF52440">
    <property type="entry name" value="PreATP-grasp domain"/>
    <property type="match status" value="1"/>
</dbReference>
<keyword evidence="9" id="KW-0464">Manganese</keyword>
<dbReference type="InterPro" id="IPR016185">
    <property type="entry name" value="PreATP-grasp_dom_sf"/>
</dbReference>
<dbReference type="AlphaFoldDB" id="A0A1F6A8I6"/>
<keyword evidence="8" id="KW-0460">Magnesium</keyword>
<accession>A0A1F6A8I6</accession>
<dbReference type="PIRSF" id="PIRSF004602">
    <property type="entry name" value="ATPgrasp_PurP"/>
    <property type="match status" value="1"/>
</dbReference>
<proteinExistence type="predicted"/>
<dbReference type="InterPro" id="IPR010672">
    <property type="entry name" value="IMP_biosynth_PurP_N"/>
</dbReference>
<comment type="cofactor">
    <cofactor evidence="1">
        <name>Mn(2+)</name>
        <dbReference type="ChEBI" id="CHEBI:29035"/>
    </cofactor>
</comment>
<evidence type="ECO:0000256" key="8">
    <source>
        <dbReference type="ARBA" id="ARBA00022842"/>
    </source>
</evidence>
<evidence type="ECO:0000256" key="2">
    <source>
        <dbReference type="ARBA" id="ARBA00001946"/>
    </source>
</evidence>
<evidence type="ECO:0000313" key="12">
    <source>
        <dbReference type="EMBL" id="OGG21005.1"/>
    </source>
</evidence>
<dbReference type="PANTHER" id="PTHR38147">
    <property type="entry name" value="5-FORMAMINOIMIDAZOLE-4-CARBOXAMIDE-1-(BETA)-D-RIBOFURANOSYL 5'-MONOPHOSPHATE SYNTHETASE-RELATED"/>
    <property type="match status" value="1"/>
</dbReference>
<dbReference type="PANTHER" id="PTHR38147:SF1">
    <property type="entry name" value="5-FORMAMINOIMIDAZOLE-4-CARBOXAMIDE-1-(BETA)-D-RIBOFURANOSYL 5'-MONOPHOSPHATE SYNTHETASE"/>
    <property type="match status" value="1"/>
</dbReference>
<dbReference type="InterPro" id="IPR013815">
    <property type="entry name" value="ATP_grasp_subdomain_1"/>
</dbReference>
<evidence type="ECO:0000259" key="10">
    <source>
        <dbReference type="Pfam" id="PF06849"/>
    </source>
</evidence>
<dbReference type="STRING" id="1798384.A3D03_05440"/>
<dbReference type="Pfam" id="PF06849">
    <property type="entry name" value="DUF1246"/>
    <property type="match status" value="1"/>
</dbReference>
<keyword evidence="5" id="KW-0547">Nucleotide-binding</keyword>
<keyword evidence="6" id="KW-0658">Purine biosynthesis</keyword>
<evidence type="ECO:0008006" key="14">
    <source>
        <dbReference type="Google" id="ProtNLM"/>
    </source>
</evidence>
<evidence type="ECO:0000256" key="5">
    <source>
        <dbReference type="ARBA" id="ARBA00022741"/>
    </source>
</evidence>
<dbReference type="GO" id="GO:0000287">
    <property type="term" value="F:magnesium ion binding"/>
    <property type="evidence" value="ECO:0007669"/>
    <property type="project" value="InterPro"/>
</dbReference>
<feature type="domain" description="IMP biosynthesis enzyme PurP C-terminal" evidence="11">
    <location>
        <begin position="165"/>
        <end position="355"/>
    </location>
</feature>
<dbReference type="Gene3D" id="3.40.50.20">
    <property type="match status" value="1"/>
</dbReference>
<evidence type="ECO:0000256" key="3">
    <source>
        <dbReference type="ARBA" id="ARBA00022598"/>
    </source>
</evidence>
<dbReference type="Gene3D" id="3.30.470.20">
    <property type="entry name" value="ATP-grasp fold, B domain"/>
    <property type="match status" value="1"/>
</dbReference>
<evidence type="ECO:0000313" key="13">
    <source>
        <dbReference type="Proteomes" id="UP000177092"/>
    </source>
</evidence>
<keyword evidence="3" id="KW-0436">Ligase</keyword>
<evidence type="ECO:0000256" key="4">
    <source>
        <dbReference type="ARBA" id="ARBA00022723"/>
    </source>
</evidence>
<gene>
    <name evidence="12" type="ORF">A3D03_05440</name>
</gene>
<dbReference type="SUPFAM" id="SSF56059">
    <property type="entry name" value="Glutathione synthetase ATP-binding domain-like"/>
    <property type="match status" value="1"/>
</dbReference>
<reference evidence="12 13" key="1">
    <citation type="journal article" date="2016" name="Nat. Commun.">
        <title>Thousands of microbial genomes shed light on interconnected biogeochemical processes in an aquifer system.</title>
        <authorList>
            <person name="Anantharaman K."/>
            <person name="Brown C.T."/>
            <person name="Hug L.A."/>
            <person name="Sharon I."/>
            <person name="Castelle C.J."/>
            <person name="Probst A.J."/>
            <person name="Thomas B.C."/>
            <person name="Singh A."/>
            <person name="Wilkins M.J."/>
            <person name="Karaoz U."/>
            <person name="Brodie E.L."/>
            <person name="Williams K.H."/>
            <person name="Hubbard S.S."/>
            <person name="Banfield J.F."/>
        </authorList>
    </citation>
    <scope>NUCLEOTIDE SEQUENCE [LARGE SCALE GENOMIC DNA]</scope>
</reference>
<evidence type="ECO:0000256" key="9">
    <source>
        <dbReference type="ARBA" id="ARBA00023211"/>
    </source>
</evidence>
<evidence type="ECO:0000256" key="7">
    <source>
        <dbReference type="ARBA" id="ARBA00022840"/>
    </source>
</evidence>